<dbReference type="Pfam" id="PF25583">
    <property type="entry name" value="WCX"/>
    <property type="match status" value="1"/>
</dbReference>
<dbReference type="SMART" id="SM00420">
    <property type="entry name" value="HTH_DEOR"/>
    <property type="match status" value="1"/>
</dbReference>
<gene>
    <name evidence="4" type="ORF">AAIG11_07215</name>
</gene>
<dbReference type="EMBL" id="JBCITM010000006">
    <property type="protein sequence ID" value="MEN1760255.1"/>
    <property type="molecule type" value="Genomic_DNA"/>
</dbReference>
<evidence type="ECO:0000256" key="2">
    <source>
        <dbReference type="ARBA" id="ARBA00023163"/>
    </source>
</evidence>
<evidence type="ECO:0000313" key="5">
    <source>
        <dbReference type="Proteomes" id="UP001407405"/>
    </source>
</evidence>
<reference evidence="4 5" key="1">
    <citation type="submission" date="2024-04" db="EMBL/GenBank/DDBJ databases">
        <title>Genome sequencing and metabolic network reconstruction of aminoacids and betaine degradation by Anoxynatronum sibiricum.</title>
        <authorList>
            <person name="Detkova E.N."/>
            <person name="Boltjanskaja Y.V."/>
            <person name="Mardanov A.V."/>
            <person name="Kevbrin V."/>
        </authorList>
    </citation>
    <scope>NUCLEOTIDE SEQUENCE [LARGE SCALE GENOMIC DNA]</scope>
    <source>
        <strain evidence="4 5">Z-7981</strain>
    </source>
</reference>
<organism evidence="4 5">
    <name type="scientific">Anoxynatronum sibiricum</name>
    <dbReference type="NCBI Taxonomy" id="210623"/>
    <lineage>
        <taxon>Bacteria</taxon>
        <taxon>Bacillati</taxon>
        <taxon>Bacillota</taxon>
        <taxon>Clostridia</taxon>
        <taxon>Eubacteriales</taxon>
        <taxon>Clostridiaceae</taxon>
        <taxon>Anoxynatronum</taxon>
    </lineage>
</organism>
<evidence type="ECO:0000313" key="4">
    <source>
        <dbReference type="EMBL" id="MEN1760255.1"/>
    </source>
</evidence>
<evidence type="ECO:0000259" key="3">
    <source>
        <dbReference type="PROSITE" id="PS51000"/>
    </source>
</evidence>
<dbReference type="Proteomes" id="UP001407405">
    <property type="component" value="Unassembled WGS sequence"/>
</dbReference>
<dbReference type="Pfam" id="PF08279">
    <property type="entry name" value="HTH_11"/>
    <property type="match status" value="1"/>
</dbReference>
<dbReference type="PROSITE" id="PS52050">
    <property type="entry name" value="WYL"/>
    <property type="match status" value="1"/>
</dbReference>
<dbReference type="InterPro" id="IPR057727">
    <property type="entry name" value="WCX_dom"/>
</dbReference>
<dbReference type="PANTHER" id="PTHR34580:SF1">
    <property type="entry name" value="PROTEIN PAFC"/>
    <property type="match status" value="1"/>
</dbReference>
<dbReference type="InterPro" id="IPR051534">
    <property type="entry name" value="CBASS_pafABC_assoc_protein"/>
</dbReference>
<dbReference type="InterPro" id="IPR036388">
    <property type="entry name" value="WH-like_DNA-bd_sf"/>
</dbReference>
<keyword evidence="2" id="KW-0804">Transcription</keyword>
<dbReference type="SUPFAM" id="SSF46785">
    <property type="entry name" value="Winged helix' DNA-binding domain"/>
    <property type="match status" value="1"/>
</dbReference>
<accession>A0ABU9VTU1</accession>
<protein>
    <submittedName>
        <fullName evidence="4">YafY family protein</fullName>
    </submittedName>
</protein>
<dbReference type="InterPro" id="IPR013196">
    <property type="entry name" value="HTH_11"/>
</dbReference>
<dbReference type="Gene3D" id="1.10.10.10">
    <property type="entry name" value="Winged helix-like DNA-binding domain superfamily/Winged helix DNA-binding domain"/>
    <property type="match status" value="1"/>
</dbReference>
<keyword evidence="5" id="KW-1185">Reference proteome</keyword>
<dbReference type="RefSeq" id="WP_343185578.1">
    <property type="nucleotide sequence ID" value="NZ_JBCITM010000006.1"/>
</dbReference>
<dbReference type="InterPro" id="IPR001034">
    <property type="entry name" value="DeoR_HTH"/>
</dbReference>
<sequence length="298" mass="34246">MQINRLFEIIYLLLDKKTVTSKELAERFEVSTRTIFRDIETLSAAGIPVYMSKGRGGGISLLPEFVLNKAMITDEEKEEIMASLKAMSAVNQGKTDTALGKLSSLFGDSDTDWIEIDFSSWANGETEIETFNILKAAILGKRVIAFSYNSAKGQTTRRKAEPLKLCFKSGAWYVYGYCLSQADFRFFKLRRIQELQVKDETFQRPSPKQIFSQETRFQETFVQLKLKISSAMAFRVYDEFDSYQQLADGSFIAEIKYPRGPWLYHYITTFGSHCEILEPADVRASMKQELEKMLKKYE</sequence>
<evidence type="ECO:0000256" key="1">
    <source>
        <dbReference type="ARBA" id="ARBA00023015"/>
    </source>
</evidence>
<proteinExistence type="predicted"/>
<dbReference type="InterPro" id="IPR026881">
    <property type="entry name" value="WYL_dom"/>
</dbReference>
<dbReference type="InterPro" id="IPR028349">
    <property type="entry name" value="PafC-like"/>
</dbReference>
<feature type="domain" description="HTH deoR-type" evidence="3">
    <location>
        <begin position="2"/>
        <end position="60"/>
    </location>
</feature>
<keyword evidence="1" id="KW-0805">Transcription regulation</keyword>
<dbReference type="PIRSF" id="PIRSF016838">
    <property type="entry name" value="PafC"/>
    <property type="match status" value="1"/>
</dbReference>
<comment type="caution">
    <text evidence="4">The sequence shown here is derived from an EMBL/GenBank/DDBJ whole genome shotgun (WGS) entry which is preliminary data.</text>
</comment>
<dbReference type="Pfam" id="PF13280">
    <property type="entry name" value="WYL"/>
    <property type="match status" value="1"/>
</dbReference>
<dbReference type="PANTHER" id="PTHR34580">
    <property type="match status" value="1"/>
</dbReference>
<dbReference type="PROSITE" id="PS51000">
    <property type="entry name" value="HTH_DEOR_2"/>
    <property type="match status" value="1"/>
</dbReference>
<dbReference type="InterPro" id="IPR036390">
    <property type="entry name" value="WH_DNA-bd_sf"/>
</dbReference>
<name>A0ABU9VTU1_9CLOT</name>